<comment type="caution">
    <text evidence="2">The sequence shown here is derived from an EMBL/GenBank/DDBJ whole genome shotgun (WGS) entry which is preliminary data.</text>
</comment>
<feature type="domain" description="PH" evidence="1">
    <location>
        <begin position="1"/>
        <end position="96"/>
    </location>
</feature>
<evidence type="ECO:0000259" key="1">
    <source>
        <dbReference type="PROSITE" id="PS50003"/>
    </source>
</evidence>
<dbReference type="Pfam" id="PF00169">
    <property type="entry name" value="PH"/>
    <property type="match status" value="1"/>
</dbReference>
<evidence type="ECO:0000313" key="2">
    <source>
        <dbReference type="EMBL" id="GFY14947.1"/>
    </source>
</evidence>
<reference evidence="2" key="1">
    <citation type="submission" date="2020-08" db="EMBL/GenBank/DDBJ databases">
        <title>Multicomponent nature underlies the extraordinary mechanical properties of spider dragline silk.</title>
        <authorList>
            <person name="Kono N."/>
            <person name="Nakamura H."/>
            <person name="Mori M."/>
            <person name="Yoshida Y."/>
            <person name="Ohtoshi R."/>
            <person name="Malay A.D."/>
            <person name="Moran D.A.P."/>
            <person name="Tomita M."/>
            <person name="Numata K."/>
            <person name="Arakawa K."/>
        </authorList>
    </citation>
    <scope>NUCLEOTIDE SEQUENCE</scope>
</reference>
<dbReference type="Gene3D" id="2.30.29.30">
    <property type="entry name" value="Pleckstrin-homology domain (PH domain)/Phosphotyrosine-binding domain (PTB)"/>
    <property type="match status" value="1"/>
</dbReference>
<organism evidence="2 3">
    <name type="scientific">Trichonephila clavipes</name>
    <name type="common">Golden silk orbweaver</name>
    <name type="synonym">Nephila clavipes</name>
    <dbReference type="NCBI Taxonomy" id="2585209"/>
    <lineage>
        <taxon>Eukaryota</taxon>
        <taxon>Metazoa</taxon>
        <taxon>Ecdysozoa</taxon>
        <taxon>Arthropoda</taxon>
        <taxon>Chelicerata</taxon>
        <taxon>Arachnida</taxon>
        <taxon>Araneae</taxon>
        <taxon>Araneomorphae</taxon>
        <taxon>Entelegynae</taxon>
        <taxon>Araneoidea</taxon>
        <taxon>Nephilidae</taxon>
        <taxon>Trichonephila</taxon>
    </lineage>
</organism>
<dbReference type="Proteomes" id="UP000887159">
    <property type="component" value="Unassembled WGS sequence"/>
</dbReference>
<evidence type="ECO:0000313" key="3">
    <source>
        <dbReference type="Proteomes" id="UP000887159"/>
    </source>
</evidence>
<proteinExistence type="predicted"/>
<dbReference type="SUPFAM" id="SSF50729">
    <property type="entry name" value="PH domain-like"/>
    <property type="match status" value="1"/>
</dbReference>
<dbReference type="InterPro" id="IPR011993">
    <property type="entry name" value="PH-like_dom_sf"/>
</dbReference>
<sequence>MAWHKRYFVLRDETQDRSPCLEMYEKDELFTAPLGIAGPKLILDLGQCVHIGFTSDSTRFPYALVIVCQGRSPLILAAEDELSARSWLLALGLITHKGNAGHCQRTSFNPPPSLLLEGAGGRRRNKNVYRETCSLPQESSAPLSVESTAATLLPDEYNDNDMDCEYFVMYSINGSVFILKVFESRRLRLISRSRYLQPMGRRMILGGGWR</sequence>
<name>A0A8X6VE01_TRICX</name>
<keyword evidence="3" id="KW-1185">Reference proteome</keyword>
<gene>
    <name evidence="2" type="primary">X975_21650</name>
    <name evidence="2" type="ORF">TNCV_234971</name>
</gene>
<dbReference type="InterPro" id="IPR001849">
    <property type="entry name" value="PH_domain"/>
</dbReference>
<dbReference type="PROSITE" id="PS50003">
    <property type="entry name" value="PH_DOMAIN"/>
    <property type="match status" value="1"/>
</dbReference>
<dbReference type="EMBL" id="BMAU01021332">
    <property type="protein sequence ID" value="GFY14947.1"/>
    <property type="molecule type" value="Genomic_DNA"/>
</dbReference>
<protein>
    <recommendedName>
        <fullName evidence="1">PH domain-containing protein</fullName>
    </recommendedName>
</protein>
<accession>A0A8X6VE01</accession>
<dbReference type="AlphaFoldDB" id="A0A8X6VE01"/>